<dbReference type="Pfam" id="PF12412">
    <property type="entry name" value="DUF3667"/>
    <property type="match status" value="1"/>
</dbReference>
<evidence type="ECO:0000313" key="2">
    <source>
        <dbReference type="EMBL" id="SNS63283.1"/>
    </source>
</evidence>
<keyword evidence="3" id="KW-1185">Reference proteome</keyword>
<protein>
    <recommendedName>
        <fullName evidence="4">DUF3667 domain-containing protein</fullName>
    </recommendedName>
</protein>
<feature type="transmembrane region" description="Helical" evidence="1">
    <location>
        <begin position="257"/>
        <end position="279"/>
    </location>
</feature>
<reference evidence="3" key="1">
    <citation type="submission" date="2017-06" db="EMBL/GenBank/DDBJ databases">
        <authorList>
            <person name="Varghese N."/>
            <person name="Submissions S."/>
        </authorList>
    </citation>
    <scope>NUCLEOTIDE SEQUENCE [LARGE SCALE GENOMIC DNA]</scope>
    <source>
        <strain evidence="3">5C</strain>
    </source>
</reference>
<feature type="transmembrane region" description="Helical" evidence="1">
    <location>
        <begin position="86"/>
        <end position="104"/>
    </location>
</feature>
<organism evidence="2 3">
    <name type="scientific">Belliella buryatensis</name>
    <dbReference type="NCBI Taxonomy" id="1500549"/>
    <lineage>
        <taxon>Bacteria</taxon>
        <taxon>Pseudomonadati</taxon>
        <taxon>Bacteroidota</taxon>
        <taxon>Cytophagia</taxon>
        <taxon>Cytophagales</taxon>
        <taxon>Cyclobacteriaceae</taxon>
        <taxon>Belliella</taxon>
    </lineage>
</organism>
<dbReference type="EMBL" id="FZOK01000014">
    <property type="protein sequence ID" value="SNS63283.1"/>
    <property type="molecule type" value="Genomic_DNA"/>
</dbReference>
<name>A0A239G4A3_9BACT</name>
<dbReference type="InterPro" id="IPR022134">
    <property type="entry name" value="DUF3667"/>
</dbReference>
<evidence type="ECO:0008006" key="4">
    <source>
        <dbReference type="Google" id="ProtNLM"/>
    </source>
</evidence>
<keyword evidence="1" id="KW-0812">Transmembrane</keyword>
<evidence type="ECO:0000313" key="3">
    <source>
        <dbReference type="Proteomes" id="UP000198480"/>
    </source>
</evidence>
<sequence>MKKSRKLDHCLNCGESLLKEEDFCPACGQENKDQRVSIGIFLSDFFSNYLNFDSTFFRTIPVLLFKPGKLSIAFNSGRRKKFIHPIRLYLIFSLFYFFIFGFIIPKNIFDVYLNNASFSSPETIKMKLTEKEKAELDSILSKNPAAKKILNQKEKSNSLSLSDSSESINWKEIKILAQDPDVSMVEFEKTLAKASFSIGDLISPEKQRTFIANSNLFISGVARNLPLMMFLLLPVFAGILMLLYIRSDYYFVEHLIHALHLHTFAYLIYGIGILLIQFLQFNSEWVIGLAFIWVSIYTYVSFKKIYRQGWFKTFLKFFLLGHIYVFFLSIGLMIELYITLLLM</sequence>
<dbReference type="OrthoDB" id="7446256at2"/>
<feature type="transmembrane region" description="Helical" evidence="1">
    <location>
        <begin position="225"/>
        <end position="245"/>
    </location>
</feature>
<dbReference type="RefSeq" id="WP_089242105.1">
    <property type="nucleotide sequence ID" value="NZ_FZOK01000014.1"/>
</dbReference>
<feature type="transmembrane region" description="Helical" evidence="1">
    <location>
        <begin position="314"/>
        <end position="338"/>
    </location>
</feature>
<proteinExistence type="predicted"/>
<feature type="transmembrane region" description="Helical" evidence="1">
    <location>
        <begin position="285"/>
        <end position="302"/>
    </location>
</feature>
<dbReference type="Proteomes" id="UP000198480">
    <property type="component" value="Unassembled WGS sequence"/>
</dbReference>
<dbReference type="AlphaFoldDB" id="A0A239G4A3"/>
<gene>
    <name evidence="2" type="ORF">SAMN06295967_11486</name>
</gene>
<accession>A0A239G4A3</accession>
<keyword evidence="1" id="KW-0472">Membrane</keyword>
<evidence type="ECO:0000256" key="1">
    <source>
        <dbReference type="SAM" id="Phobius"/>
    </source>
</evidence>
<keyword evidence="1" id="KW-1133">Transmembrane helix</keyword>